<dbReference type="PANTHER" id="PTHR42781">
    <property type="entry name" value="SPERMIDINE/PUTRESCINE IMPORT ATP-BINDING PROTEIN POTA"/>
    <property type="match status" value="1"/>
</dbReference>
<evidence type="ECO:0000256" key="5">
    <source>
        <dbReference type="ARBA" id="ARBA00038781"/>
    </source>
</evidence>
<evidence type="ECO:0000256" key="4">
    <source>
        <dbReference type="ARBA" id="ARBA00038307"/>
    </source>
</evidence>
<dbReference type="OrthoDB" id="18368at2157"/>
<dbReference type="InterPro" id="IPR050093">
    <property type="entry name" value="ABC_SmlMolc_Importer"/>
</dbReference>
<dbReference type="Gene3D" id="3.40.50.300">
    <property type="entry name" value="P-loop containing nucleotide triphosphate hydrolases"/>
    <property type="match status" value="1"/>
</dbReference>
<keyword evidence="1" id="KW-0813">Transport</keyword>
<evidence type="ECO:0000256" key="7">
    <source>
        <dbReference type="ARBA" id="ARBA00041133"/>
    </source>
</evidence>
<dbReference type="EMBL" id="FOTL01000004">
    <property type="protein sequence ID" value="SFL27174.1"/>
    <property type="molecule type" value="Genomic_DNA"/>
</dbReference>
<dbReference type="PROSITE" id="PS50893">
    <property type="entry name" value="ABC_TRANSPORTER_2"/>
    <property type="match status" value="1"/>
</dbReference>
<dbReference type="GO" id="GO:0005524">
    <property type="term" value="F:ATP binding"/>
    <property type="evidence" value="ECO:0007669"/>
    <property type="project" value="UniProtKB-KW"/>
</dbReference>
<evidence type="ECO:0000313" key="11">
    <source>
        <dbReference type="Proteomes" id="UP000183442"/>
    </source>
</evidence>
<feature type="domain" description="ABC transporter" evidence="9">
    <location>
        <begin position="3"/>
        <end position="194"/>
    </location>
</feature>
<dbReference type="GO" id="GO:1901238">
    <property type="term" value="F:ABC-type tungstate transporter activity"/>
    <property type="evidence" value="ECO:0007669"/>
    <property type="project" value="UniProtKB-EC"/>
</dbReference>
<dbReference type="Pfam" id="PF00005">
    <property type="entry name" value="ABC_tran"/>
    <property type="match status" value="1"/>
</dbReference>
<dbReference type="InterPro" id="IPR003593">
    <property type="entry name" value="AAA+_ATPase"/>
</dbReference>
<reference evidence="11" key="1">
    <citation type="submission" date="2016-10" db="EMBL/GenBank/DDBJ databases">
        <authorList>
            <person name="Varghese N."/>
        </authorList>
    </citation>
    <scope>NUCLEOTIDE SEQUENCE [LARGE SCALE GENOMIC DNA]</scope>
    <source>
        <strain evidence="11">DSM 16632</strain>
    </source>
</reference>
<sequence length="194" mass="21899">MYLEVENLSVDLGQFHLRDINFSVAEGEYLVLIGPTGSGKSVLLETIIGFYKESSGTIKLNDEIINNLLPEERNIGIVYQDHVLFPNMNVYDNIAFGLKNKKNIDKEEIDAKIKEIAEVMKISHILHRDIQTLSGGESQRTALARALIVEPKIILMDEPFSALDVSTQATLTKLIKQLGRQYKTTFLHVTHNFN</sequence>
<evidence type="ECO:0000256" key="6">
    <source>
        <dbReference type="ARBA" id="ARBA00039025"/>
    </source>
</evidence>
<name>A0A1I4GAW4_METOL</name>
<dbReference type="SUPFAM" id="SSF52540">
    <property type="entry name" value="P-loop containing nucleoside triphosphate hydrolases"/>
    <property type="match status" value="1"/>
</dbReference>
<dbReference type="InterPro" id="IPR027417">
    <property type="entry name" value="P-loop_NTPase"/>
</dbReference>
<dbReference type="Proteomes" id="UP000183442">
    <property type="component" value="Unassembled WGS sequence"/>
</dbReference>
<proteinExistence type="inferred from homology"/>
<comment type="similarity">
    <text evidence="4">Belongs to the ABC transporter superfamily. Sulfate/tungstate importer (TC 3.A.1.6) family.</text>
</comment>
<keyword evidence="2" id="KW-0547">Nucleotide-binding</keyword>
<gene>
    <name evidence="10" type="ORF">SAMN02910297_00409</name>
</gene>
<organism evidence="10 11">
    <name type="scientific">Methanobrevibacter olleyae</name>
    <dbReference type="NCBI Taxonomy" id="294671"/>
    <lineage>
        <taxon>Archaea</taxon>
        <taxon>Methanobacteriati</taxon>
        <taxon>Methanobacteriota</taxon>
        <taxon>Methanomada group</taxon>
        <taxon>Methanobacteria</taxon>
        <taxon>Methanobacteriales</taxon>
        <taxon>Methanobacteriaceae</taxon>
        <taxon>Methanobrevibacter</taxon>
    </lineage>
</organism>
<dbReference type="PANTHER" id="PTHR42781:SF7">
    <property type="entry name" value="MOLYBDENUM ABC TRANSPORTER, ATP-BINDING PROTEIN"/>
    <property type="match status" value="1"/>
</dbReference>
<evidence type="ECO:0000256" key="1">
    <source>
        <dbReference type="ARBA" id="ARBA00022448"/>
    </source>
</evidence>
<comment type="subunit">
    <text evidence="5">The complex is composed of two ATP-binding proteins (WtpC), two transmembrane proteins (WtpB) and a solute-binding protein (WtpA).</text>
</comment>
<accession>A0A1I4GAW4</accession>
<evidence type="ECO:0000256" key="2">
    <source>
        <dbReference type="ARBA" id="ARBA00022741"/>
    </source>
</evidence>
<dbReference type="AlphaFoldDB" id="A0A1I4GAW4"/>
<comment type="catalytic activity">
    <reaction evidence="8">
        <text>tungstate(in) + ATP + H2O = tungstate(out) + ADP + phosphate + H(+)</text>
        <dbReference type="Rhea" id="RHEA:35027"/>
        <dbReference type="ChEBI" id="CHEBI:15377"/>
        <dbReference type="ChEBI" id="CHEBI:15378"/>
        <dbReference type="ChEBI" id="CHEBI:30616"/>
        <dbReference type="ChEBI" id="CHEBI:43474"/>
        <dbReference type="ChEBI" id="CHEBI:46502"/>
        <dbReference type="ChEBI" id="CHEBI:456216"/>
        <dbReference type="EC" id="7.3.2.6"/>
    </reaction>
</comment>
<protein>
    <recommendedName>
        <fullName evidence="7">Molybdate/tungstate import ATP-binding protein WtpC</fullName>
        <ecNumber evidence="6">7.3.2.6</ecNumber>
    </recommendedName>
</protein>
<dbReference type="EC" id="7.3.2.6" evidence="6"/>
<evidence type="ECO:0000259" key="9">
    <source>
        <dbReference type="PROSITE" id="PS50893"/>
    </source>
</evidence>
<dbReference type="GO" id="GO:0016887">
    <property type="term" value="F:ATP hydrolysis activity"/>
    <property type="evidence" value="ECO:0007669"/>
    <property type="project" value="InterPro"/>
</dbReference>
<evidence type="ECO:0000313" key="10">
    <source>
        <dbReference type="EMBL" id="SFL27174.1"/>
    </source>
</evidence>
<keyword evidence="3" id="KW-0067">ATP-binding</keyword>
<dbReference type="InterPro" id="IPR003439">
    <property type="entry name" value="ABC_transporter-like_ATP-bd"/>
</dbReference>
<dbReference type="RefSeq" id="WP_200781237.1">
    <property type="nucleotide sequence ID" value="NZ_FOTL01000004.1"/>
</dbReference>
<dbReference type="SMART" id="SM00382">
    <property type="entry name" value="AAA"/>
    <property type="match status" value="1"/>
</dbReference>
<evidence type="ECO:0000256" key="8">
    <source>
        <dbReference type="ARBA" id="ARBA00047936"/>
    </source>
</evidence>
<evidence type="ECO:0000256" key="3">
    <source>
        <dbReference type="ARBA" id="ARBA00022840"/>
    </source>
</evidence>